<dbReference type="SUPFAM" id="SSF55136">
    <property type="entry name" value="Probable bacterial effector-binding domain"/>
    <property type="match status" value="1"/>
</dbReference>
<dbReference type="InterPro" id="IPR011256">
    <property type="entry name" value="Reg_factor_effector_dom_sf"/>
</dbReference>
<sequence>MMNSGRHSHIHRFKQDFDPAFIVLEVSDDIMVENVDKQCILVQKVNAPYSLEQVSIATKECFVRSFKEQLPVFFQSGAIVPYSRIRQQRYTEASFAFLPIDIMSNIDGTMELPEGQCVCTYHTGDYYSIGCSYERLLAYCSDNKLDIISDSFEFAVNDYLSTKDENEYITKIMFYVKKAQEINQIPIEICFSLFIIRIRRERLSIFHTILKMLWKSC</sequence>
<evidence type="ECO:0000313" key="3">
    <source>
        <dbReference type="Proteomes" id="UP000543642"/>
    </source>
</evidence>
<reference evidence="2 3" key="1">
    <citation type="submission" date="2020-08" db="EMBL/GenBank/DDBJ databases">
        <title>Genomic Encyclopedia of Type Strains, Phase IV (KMG-IV): sequencing the most valuable type-strain genomes for metagenomic binning, comparative biology and taxonomic classification.</title>
        <authorList>
            <person name="Goeker M."/>
        </authorList>
    </citation>
    <scope>NUCLEOTIDE SEQUENCE [LARGE SCALE GENOMIC DNA]</scope>
    <source>
        <strain evidence="2 3">DSM 106146</strain>
    </source>
</reference>
<accession>A0A7W8M6N6</accession>
<dbReference type="AlphaFoldDB" id="A0A7W8M6N6"/>
<dbReference type="Pfam" id="PF06445">
    <property type="entry name" value="GyrI-like"/>
    <property type="match status" value="1"/>
</dbReference>
<feature type="domain" description="GyrI-like small molecule binding" evidence="1">
    <location>
        <begin position="87"/>
        <end position="176"/>
    </location>
</feature>
<dbReference type="InterPro" id="IPR029442">
    <property type="entry name" value="GyrI-like"/>
</dbReference>
<dbReference type="EMBL" id="JACHFW010000020">
    <property type="protein sequence ID" value="MBB5266154.1"/>
    <property type="molecule type" value="Genomic_DNA"/>
</dbReference>
<dbReference type="Proteomes" id="UP000543642">
    <property type="component" value="Unassembled WGS sequence"/>
</dbReference>
<gene>
    <name evidence="2" type="ORF">HNP82_003311</name>
</gene>
<evidence type="ECO:0000259" key="1">
    <source>
        <dbReference type="Pfam" id="PF06445"/>
    </source>
</evidence>
<keyword evidence="3" id="KW-1185">Reference proteome</keyword>
<protein>
    <recommendedName>
        <fullName evidence="1">GyrI-like small molecule binding domain-containing protein</fullName>
    </recommendedName>
</protein>
<organism evidence="2 3">
    <name type="scientific">Catenibacillus scindens</name>
    <dbReference type="NCBI Taxonomy" id="673271"/>
    <lineage>
        <taxon>Bacteria</taxon>
        <taxon>Bacillati</taxon>
        <taxon>Bacillota</taxon>
        <taxon>Clostridia</taxon>
        <taxon>Lachnospirales</taxon>
        <taxon>Lachnospiraceae</taxon>
        <taxon>Catenibacillus</taxon>
    </lineage>
</organism>
<comment type="caution">
    <text evidence="2">The sequence shown here is derived from an EMBL/GenBank/DDBJ whole genome shotgun (WGS) entry which is preliminary data.</text>
</comment>
<name>A0A7W8M6N6_9FIRM</name>
<dbReference type="Gene3D" id="3.20.80.10">
    <property type="entry name" value="Regulatory factor, effector binding domain"/>
    <property type="match status" value="1"/>
</dbReference>
<proteinExistence type="predicted"/>
<evidence type="ECO:0000313" key="2">
    <source>
        <dbReference type="EMBL" id="MBB5266154.1"/>
    </source>
</evidence>